<gene>
    <name evidence="1" type="ORF">SDC9_96776</name>
</gene>
<dbReference type="EMBL" id="VSSQ01012788">
    <property type="protein sequence ID" value="MPM50042.1"/>
    <property type="molecule type" value="Genomic_DNA"/>
</dbReference>
<comment type="caution">
    <text evidence="1">The sequence shown here is derived from an EMBL/GenBank/DDBJ whole genome shotgun (WGS) entry which is preliminary data.</text>
</comment>
<sequence length="286" mass="30727">MDVRAGICCAGNSVHGQGGPGNIAVQDGGIHPRANNTCHHVGGVGASGRLPRIGLSVNRIDAGQVHIVHGGVVSIADSRGGHGEALNLRVRKNQVLNRGIGRDAEEAHAHGVFSPDGQSGNRLSIAVKGSVESIGSVGLLGILRRCLKRTDGRPCAGQANILCQLIGRSQILRHQGKLPGSLNLIGIVLRTGAAGKGRRVLRCSRQIAFELCPAAALHLAADLGRNGLVCRVGVIQFRRQCRRRQQGQGHRCRQNRRHYFLTFDFHFFLLIKYCHARNMFLLSAIS</sequence>
<protein>
    <submittedName>
        <fullName evidence="1">Uncharacterized protein</fullName>
    </submittedName>
</protein>
<name>A0A645AA41_9ZZZZ</name>
<reference evidence="1" key="1">
    <citation type="submission" date="2019-08" db="EMBL/GenBank/DDBJ databases">
        <authorList>
            <person name="Kucharzyk K."/>
            <person name="Murdoch R.W."/>
            <person name="Higgins S."/>
            <person name="Loffler F."/>
        </authorList>
    </citation>
    <scope>NUCLEOTIDE SEQUENCE</scope>
</reference>
<organism evidence="1">
    <name type="scientific">bioreactor metagenome</name>
    <dbReference type="NCBI Taxonomy" id="1076179"/>
    <lineage>
        <taxon>unclassified sequences</taxon>
        <taxon>metagenomes</taxon>
        <taxon>ecological metagenomes</taxon>
    </lineage>
</organism>
<accession>A0A645AA41</accession>
<evidence type="ECO:0000313" key="1">
    <source>
        <dbReference type="EMBL" id="MPM50042.1"/>
    </source>
</evidence>
<proteinExistence type="predicted"/>
<dbReference type="AlphaFoldDB" id="A0A645AA41"/>